<accession>A0ABU0R3J0</accession>
<dbReference type="PANTHER" id="PTHR36933:SF1">
    <property type="entry name" value="SLL0788 PROTEIN"/>
    <property type="match status" value="1"/>
</dbReference>
<dbReference type="PROSITE" id="PS51257">
    <property type="entry name" value="PROKAR_LIPOPROTEIN"/>
    <property type="match status" value="1"/>
</dbReference>
<dbReference type="Pfam" id="PF03713">
    <property type="entry name" value="DUF305"/>
    <property type="match status" value="1"/>
</dbReference>
<dbReference type="PANTHER" id="PTHR36933">
    <property type="entry name" value="SLL0788 PROTEIN"/>
    <property type="match status" value="1"/>
</dbReference>
<feature type="signal peptide" evidence="1">
    <location>
        <begin position="1"/>
        <end position="28"/>
    </location>
</feature>
<keyword evidence="1" id="KW-0732">Signal</keyword>
<dbReference type="InterPro" id="IPR005183">
    <property type="entry name" value="DUF305_CopM-like"/>
</dbReference>
<reference evidence="3 4" key="1">
    <citation type="submission" date="2023-07" db="EMBL/GenBank/DDBJ databases">
        <title>Comparative genomics of wheat-associated soil bacteria to identify genetic determinants of phenazine resistance.</title>
        <authorList>
            <person name="Mouncey N."/>
        </authorList>
    </citation>
    <scope>NUCLEOTIDE SEQUENCE [LARGE SCALE GENOMIC DNA]</scope>
    <source>
        <strain evidence="3 4">V3I3</strain>
    </source>
</reference>
<dbReference type="Proteomes" id="UP001239083">
    <property type="component" value="Unassembled WGS sequence"/>
</dbReference>
<evidence type="ECO:0000259" key="2">
    <source>
        <dbReference type="Pfam" id="PF03713"/>
    </source>
</evidence>
<comment type="caution">
    <text evidence="3">The sequence shown here is derived from an EMBL/GenBank/DDBJ whole genome shotgun (WGS) entry which is preliminary data.</text>
</comment>
<gene>
    <name evidence="3" type="ORF">QFZ26_000208</name>
</gene>
<dbReference type="RefSeq" id="WP_307038639.1">
    <property type="nucleotide sequence ID" value="NZ_JAUSYY010000001.1"/>
</dbReference>
<name>A0ABU0R3J0_9MICO</name>
<proteinExistence type="predicted"/>
<protein>
    <submittedName>
        <fullName evidence="3">Uncharacterized protein (DUF305 family)</fullName>
    </submittedName>
</protein>
<dbReference type="Gene3D" id="1.20.1260.10">
    <property type="match status" value="1"/>
</dbReference>
<keyword evidence="4" id="KW-1185">Reference proteome</keyword>
<evidence type="ECO:0000313" key="3">
    <source>
        <dbReference type="EMBL" id="MDQ0892653.1"/>
    </source>
</evidence>
<organism evidence="3 4">
    <name type="scientific">Agromyces ramosus</name>
    <dbReference type="NCBI Taxonomy" id="33879"/>
    <lineage>
        <taxon>Bacteria</taxon>
        <taxon>Bacillati</taxon>
        <taxon>Actinomycetota</taxon>
        <taxon>Actinomycetes</taxon>
        <taxon>Micrococcales</taxon>
        <taxon>Microbacteriaceae</taxon>
        <taxon>Agromyces</taxon>
    </lineage>
</organism>
<dbReference type="EMBL" id="JAUSYY010000001">
    <property type="protein sequence ID" value="MDQ0892653.1"/>
    <property type="molecule type" value="Genomic_DNA"/>
</dbReference>
<evidence type="ECO:0000313" key="4">
    <source>
        <dbReference type="Proteomes" id="UP001239083"/>
    </source>
</evidence>
<evidence type="ECO:0000256" key="1">
    <source>
        <dbReference type="SAM" id="SignalP"/>
    </source>
</evidence>
<feature type="chain" id="PRO_5047414483" evidence="1">
    <location>
        <begin position="29"/>
        <end position="215"/>
    </location>
</feature>
<feature type="domain" description="DUF305" evidence="2">
    <location>
        <begin position="68"/>
        <end position="208"/>
    </location>
</feature>
<sequence>MRTVRRRPTAATAALIAMVGLSITACTAVPDPAPPTAALVTPSAPPGAESARSPASGRAYTQEAIAADFAFVAAMVVHHEQAVELAELAVGRAADPEIVSLAERMSLAQAAEASTMRSWLERRQATGESHEHGAAMEGEISRATLDRAAQVRGATFDRLFIAAMVPHHLGAVRMAEDRLAEPGDPAVARWARAMAEGQSLEVDRLREIEARLPRA</sequence>
<dbReference type="InterPro" id="IPR012347">
    <property type="entry name" value="Ferritin-like"/>
</dbReference>